<feature type="transmembrane region" description="Helical" evidence="1">
    <location>
        <begin position="101"/>
        <end position="118"/>
    </location>
</feature>
<evidence type="ECO:0000313" key="2">
    <source>
        <dbReference type="EMBL" id="MBJ6372631.1"/>
    </source>
</evidence>
<dbReference type="EMBL" id="JAELVR010000009">
    <property type="protein sequence ID" value="MBJ6372631.1"/>
    <property type="molecule type" value="Genomic_DNA"/>
</dbReference>
<feature type="transmembrane region" description="Helical" evidence="1">
    <location>
        <begin position="148"/>
        <end position="167"/>
    </location>
</feature>
<dbReference type="AlphaFoldDB" id="A0A8J7ITQ7"/>
<protein>
    <submittedName>
        <fullName evidence="2">Uncharacterized protein</fullName>
    </submittedName>
</protein>
<proteinExistence type="predicted"/>
<comment type="caution">
    <text evidence="2">The sequence shown here is derived from an EMBL/GenBank/DDBJ whole genome shotgun (WGS) entry which is preliminary data.</text>
</comment>
<evidence type="ECO:0000313" key="3">
    <source>
        <dbReference type="Proteomes" id="UP000619079"/>
    </source>
</evidence>
<keyword evidence="1" id="KW-1133">Transmembrane helix</keyword>
<feature type="transmembrane region" description="Helical" evidence="1">
    <location>
        <begin position="76"/>
        <end position="94"/>
    </location>
</feature>
<accession>A0A8J7ITQ7</accession>
<dbReference type="RefSeq" id="WP_199025503.1">
    <property type="nucleotide sequence ID" value="NZ_JAELVR010000009.1"/>
</dbReference>
<organism evidence="2 3">
    <name type="scientific">Sedimentitalea arenosa</name>
    <dbReference type="NCBI Taxonomy" id="2798803"/>
    <lineage>
        <taxon>Bacteria</taxon>
        <taxon>Pseudomonadati</taxon>
        <taxon>Pseudomonadota</taxon>
        <taxon>Alphaproteobacteria</taxon>
        <taxon>Rhodobacterales</taxon>
        <taxon>Paracoccaceae</taxon>
        <taxon>Sedimentitalea</taxon>
    </lineage>
</organism>
<keyword evidence="1" id="KW-0812">Transmembrane</keyword>
<evidence type="ECO:0000256" key="1">
    <source>
        <dbReference type="SAM" id="Phobius"/>
    </source>
</evidence>
<keyword evidence="3" id="KW-1185">Reference proteome</keyword>
<dbReference type="Proteomes" id="UP000619079">
    <property type="component" value="Unassembled WGS sequence"/>
</dbReference>
<gene>
    <name evidence="2" type="ORF">JF290_13935</name>
</gene>
<sequence>MRGLHLLLVGLIAVAGLVFAAMWLWTIPIISAGTTPPGLMDMQPADMSAEATRTYLATMSDTALRTYLGPQRVLDTVFPIALAAALALVTLLLLRPRIGRLALVAALVPMLYLYADLLENAAIADLLRRPNAADAVIEQARVYTQVKFQVLLIAGLILALALFSRLVNWSLERIRRVG</sequence>
<keyword evidence="1" id="KW-0472">Membrane</keyword>
<name>A0A8J7ITQ7_9RHOB</name>
<reference evidence="2" key="1">
    <citation type="submission" date="2020-12" db="EMBL/GenBank/DDBJ databases">
        <title>Sedimentitalea sp. nov., isolated from sand in Incheon.</title>
        <authorList>
            <person name="Kim W."/>
        </authorList>
    </citation>
    <scope>NUCLEOTIDE SEQUENCE</scope>
    <source>
        <strain evidence="2">CAU 1593</strain>
    </source>
</reference>